<reference evidence="2 3" key="1">
    <citation type="journal article" date="2019" name="Int. J. Syst. Evol. Microbiol.">
        <title>The Global Catalogue of Microorganisms (GCM) 10K type strain sequencing project: providing services to taxonomists for standard genome sequencing and annotation.</title>
        <authorList>
            <consortium name="The Broad Institute Genomics Platform"/>
            <consortium name="The Broad Institute Genome Sequencing Center for Infectious Disease"/>
            <person name="Wu L."/>
            <person name="Ma J."/>
        </authorList>
    </citation>
    <scope>NUCLEOTIDE SEQUENCE [LARGE SCALE GENOMIC DNA]</scope>
    <source>
        <strain evidence="2 3">JCM 16014</strain>
    </source>
</reference>
<accession>A0ABN2V6E0</accession>
<feature type="region of interest" description="Disordered" evidence="1">
    <location>
        <begin position="1"/>
        <end position="56"/>
    </location>
</feature>
<organism evidence="2 3">
    <name type="scientific">Catenulispora yoronensis</name>
    <dbReference type="NCBI Taxonomy" id="450799"/>
    <lineage>
        <taxon>Bacteria</taxon>
        <taxon>Bacillati</taxon>
        <taxon>Actinomycetota</taxon>
        <taxon>Actinomycetes</taxon>
        <taxon>Catenulisporales</taxon>
        <taxon>Catenulisporaceae</taxon>
        <taxon>Catenulispora</taxon>
    </lineage>
</organism>
<name>A0ABN2V6E0_9ACTN</name>
<sequence>MRFAMRSARCQAPETDGFAADTDGFAPDTDGRAPETDGLGPAAGSWPAAPQQLSGHRRIPVHRLDRHVALAHYFEP</sequence>
<comment type="caution">
    <text evidence="2">The sequence shown here is derived from an EMBL/GenBank/DDBJ whole genome shotgun (WGS) entry which is preliminary data.</text>
</comment>
<dbReference type="Proteomes" id="UP001500751">
    <property type="component" value="Unassembled WGS sequence"/>
</dbReference>
<evidence type="ECO:0000256" key="1">
    <source>
        <dbReference type="SAM" id="MobiDB-lite"/>
    </source>
</evidence>
<evidence type="ECO:0000313" key="2">
    <source>
        <dbReference type="EMBL" id="GAA2052838.1"/>
    </source>
</evidence>
<gene>
    <name evidence="2" type="ORF">GCM10009839_70570</name>
</gene>
<protein>
    <submittedName>
        <fullName evidence="2">Uncharacterized protein</fullName>
    </submittedName>
</protein>
<dbReference type="EMBL" id="BAAAQN010000055">
    <property type="protein sequence ID" value="GAA2052838.1"/>
    <property type="molecule type" value="Genomic_DNA"/>
</dbReference>
<evidence type="ECO:0000313" key="3">
    <source>
        <dbReference type="Proteomes" id="UP001500751"/>
    </source>
</evidence>
<proteinExistence type="predicted"/>
<keyword evidence="3" id="KW-1185">Reference proteome</keyword>